<feature type="region of interest" description="Disordered" evidence="1">
    <location>
        <begin position="258"/>
        <end position="285"/>
    </location>
</feature>
<accession>F9DPB0</accession>
<name>F9DPB0_9BACL</name>
<organism evidence="3 4">
    <name type="scientific">Sporosarcina newyorkensis 2681</name>
    <dbReference type="NCBI Taxonomy" id="1027292"/>
    <lineage>
        <taxon>Bacteria</taxon>
        <taxon>Bacillati</taxon>
        <taxon>Bacillota</taxon>
        <taxon>Bacilli</taxon>
        <taxon>Bacillales</taxon>
        <taxon>Caryophanaceae</taxon>
        <taxon>Sporosarcina</taxon>
    </lineage>
</organism>
<dbReference type="STRING" id="759851.SAMN04244570_2392"/>
<reference evidence="3 4" key="1">
    <citation type="submission" date="2011-04" db="EMBL/GenBank/DDBJ databases">
        <authorList>
            <person name="Muzny D."/>
            <person name="Qin X."/>
            <person name="Deng J."/>
            <person name="Jiang H."/>
            <person name="Liu Y."/>
            <person name="Qu J."/>
            <person name="Song X.-Z."/>
            <person name="Zhang L."/>
            <person name="Thornton R."/>
            <person name="Coyle M."/>
            <person name="Francisco L."/>
            <person name="Jackson L."/>
            <person name="Javaid M."/>
            <person name="Korchina V."/>
            <person name="Kovar C."/>
            <person name="Mata R."/>
            <person name="Mathew T."/>
            <person name="Ngo R."/>
            <person name="Nguyen L."/>
            <person name="Nguyen N."/>
            <person name="Okwuonu G."/>
            <person name="Ongeri F."/>
            <person name="Pham C."/>
            <person name="Simmons D."/>
            <person name="Wilczek-Boney K."/>
            <person name="Hale W."/>
            <person name="Jakkamsetti A."/>
            <person name="Pham P."/>
            <person name="Ruth R."/>
            <person name="San Lucas F."/>
            <person name="Warren J."/>
            <person name="Zhang J."/>
            <person name="Zhao Z."/>
            <person name="Zhou C."/>
            <person name="Zhu D."/>
            <person name="Lee S."/>
            <person name="Bess C."/>
            <person name="Blankenburg K."/>
            <person name="Forbes L."/>
            <person name="Fu Q."/>
            <person name="Gubbala S."/>
            <person name="Hirani K."/>
            <person name="Jayaseelan J.C."/>
            <person name="Lara F."/>
            <person name="Munidasa M."/>
            <person name="Palculict T."/>
            <person name="Patil S."/>
            <person name="Pu L.-L."/>
            <person name="Saada N."/>
            <person name="Tang L."/>
            <person name="Weissenberger G."/>
            <person name="Zhu Y."/>
            <person name="Hemphill L."/>
            <person name="Shang Y."/>
            <person name="Youmans B."/>
            <person name="Ayvaz T."/>
            <person name="Ross M."/>
            <person name="Santibanez J."/>
            <person name="Aqrawi P."/>
            <person name="Gross S."/>
            <person name="Joshi V."/>
            <person name="Fowler G."/>
            <person name="Nazareth L."/>
            <person name="Reid J."/>
            <person name="Worley K."/>
            <person name="Petrosino J."/>
            <person name="Highlander S."/>
            <person name="Gibbs R."/>
        </authorList>
    </citation>
    <scope>NUCLEOTIDE SEQUENCE [LARGE SCALE GENOMIC DNA]</scope>
    <source>
        <strain evidence="3 4">2681</strain>
    </source>
</reference>
<feature type="compositionally biased region" description="Low complexity" evidence="1">
    <location>
        <begin position="261"/>
        <end position="274"/>
    </location>
</feature>
<feature type="region of interest" description="Disordered" evidence="1">
    <location>
        <begin position="395"/>
        <end position="427"/>
    </location>
</feature>
<dbReference type="InterPro" id="IPR038610">
    <property type="entry name" value="FliK-like_C_sf"/>
</dbReference>
<dbReference type="HOGENOM" id="CLU_557423_0_0_9"/>
<sequence length="439" mass="48763">MEGGERVNLGLLMGVSSSSVPASSQVSSSANAKGAGFGSVFQSLMGASQSSDVQQSTGKDVETAQLLEGILQAETLEELAGILEQLEQDEQTSLGTALQWSNGIEASLADLKNIQKFPSLQQLASIISGNPDKLIEEMTKALEEAGLDEKAIDQMQATGDIWFVIESLQNLSSDQLNEAMQLLPEKITVDIAALFKAIELSAPSKDLFVRQEELIHTIQPLLAQFASHLEDKAIQPEVKQAIQLPTAVQHMIRFAAEQPATDTKQQEQQTKNETPAVQPALTQTEGRPVFQMTQTEKVPESRSEALMREFQAILNRANFGQTGGTNRLMVKLYPEHLGQVRIELLEINGVMTARILASTAMAREMLDSQMHQLRQAFNQQNLQVERIDLSQTIQEPSKNDREQAFNKQNEQQKEQLTEQDQNQDEQERTFEEFMIELEV</sequence>
<dbReference type="Proteomes" id="UP000005316">
    <property type="component" value="Unassembled WGS sequence"/>
</dbReference>
<proteinExistence type="predicted"/>
<dbReference type="EMBL" id="AFPZ01000017">
    <property type="protein sequence ID" value="EGQ27385.1"/>
    <property type="molecule type" value="Genomic_DNA"/>
</dbReference>
<protein>
    <recommendedName>
        <fullName evidence="2">Flagellar hook-length control protein-like C-terminal domain-containing protein</fullName>
    </recommendedName>
</protein>
<comment type="caution">
    <text evidence="3">The sequence shown here is derived from an EMBL/GenBank/DDBJ whole genome shotgun (WGS) entry which is preliminary data.</text>
</comment>
<evidence type="ECO:0000259" key="2">
    <source>
        <dbReference type="Pfam" id="PF02120"/>
    </source>
</evidence>
<dbReference type="InterPro" id="IPR021136">
    <property type="entry name" value="Flagellar_hook_control-like_C"/>
</dbReference>
<gene>
    <name evidence="3" type="ORF">HMPREF9372_0640</name>
</gene>
<feature type="compositionally biased region" description="Basic and acidic residues" evidence="1">
    <location>
        <begin position="397"/>
        <end position="416"/>
    </location>
</feature>
<evidence type="ECO:0000313" key="3">
    <source>
        <dbReference type="EMBL" id="EGQ27385.1"/>
    </source>
</evidence>
<dbReference type="Gene3D" id="3.30.750.140">
    <property type="match status" value="1"/>
</dbReference>
<evidence type="ECO:0000256" key="1">
    <source>
        <dbReference type="SAM" id="MobiDB-lite"/>
    </source>
</evidence>
<dbReference type="eggNOG" id="COG3144">
    <property type="taxonomic scope" value="Bacteria"/>
</dbReference>
<dbReference type="Pfam" id="PF02120">
    <property type="entry name" value="Flg_hook"/>
    <property type="match status" value="1"/>
</dbReference>
<evidence type="ECO:0000313" key="4">
    <source>
        <dbReference type="Proteomes" id="UP000005316"/>
    </source>
</evidence>
<feature type="domain" description="Flagellar hook-length control protein-like C-terminal" evidence="2">
    <location>
        <begin position="322"/>
        <end position="393"/>
    </location>
</feature>
<dbReference type="CDD" id="cd17470">
    <property type="entry name" value="T3SS_Flik_C"/>
    <property type="match status" value="1"/>
</dbReference>
<dbReference type="AlphaFoldDB" id="F9DPB0"/>